<feature type="compositionally biased region" description="Low complexity" evidence="6">
    <location>
        <begin position="1252"/>
        <end position="1271"/>
    </location>
</feature>
<dbReference type="Pfam" id="PF04178">
    <property type="entry name" value="Got1"/>
    <property type="match status" value="1"/>
</dbReference>
<dbReference type="Pfam" id="PF00169">
    <property type="entry name" value="PH"/>
    <property type="match status" value="1"/>
</dbReference>
<feature type="compositionally biased region" description="Basic and acidic residues" evidence="6">
    <location>
        <begin position="299"/>
        <end position="334"/>
    </location>
</feature>
<dbReference type="SUPFAM" id="SSF50729">
    <property type="entry name" value="PH domain-like"/>
    <property type="match status" value="2"/>
</dbReference>
<name>A0AAD9E0L9_9TELE</name>
<feature type="region of interest" description="Disordered" evidence="6">
    <location>
        <begin position="439"/>
        <end position="478"/>
    </location>
</feature>
<dbReference type="InterPro" id="IPR007305">
    <property type="entry name" value="Vesicle_transpt_Got1/SFT2"/>
</dbReference>
<feature type="compositionally biased region" description="Low complexity" evidence="6">
    <location>
        <begin position="957"/>
        <end position="982"/>
    </location>
</feature>
<feature type="transmembrane region" description="Helical" evidence="7">
    <location>
        <begin position="1793"/>
        <end position="1812"/>
    </location>
</feature>
<dbReference type="GO" id="GO:0016192">
    <property type="term" value="P:vesicle-mediated transport"/>
    <property type="evidence" value="ECO:0007669"/>
    <property type="project" value="InterPro"/>
</dbReference>
<feature type="region of interest" description="Disordered" evidence="6">
    <location>
        <begin position="736"/>
        <end position="809"/>
    </location>
</feature>
<keyword evidence="10" id="KW-1185">Reference proteome</keyword>
<feature type="compositionally biased region" description="Basic and acidic residues" evidence="6">
    <location>
        <begin position="1413"/>
        <end position="1427"/>
    </location>
</feature>
<keyword evidence="4 7" id="KW-0472">Membrane</keyword>
<evidence type="ECO:0000256" key="7">
    <source>
        <dbReference type="SAM" id="Phobius"/>
    </source>
</evidence>
<dbReference type="EMBL" id="JAROKS010000011">
    <property type="protein sequence ID" value="KAK1800013.1"/>
    <property type="molecule type" value="Genomic_DNA"/>
</dbReference>
<comment type="caution">
    <text evidence="9">The sequence shown here is derived from an EMBL/GenBank/DDBJ whole genome shotgun (WGS) entry which is preliminary data.</text>
</comment>
<gene>
    <name evidence="9" type="ORF">P4O66_006519</name>
</gene>
<comment type="subcellular location">
    <subcellularLocation>
        <location evidence="1">Membrane</location>
        <topology evidence="1">Multi-pass membrane protein</topology>
    </subcellularLocation>
</comment>
<evidence type="ECO:0000256" key="5">
    <source>
        <dbReference type="SAM" id="Coils"/>
    </source>
</evidence>
<evidence type="ECO:0000256" key="2">
    <source>
        <dbReference type="ARBA" id="ARBA00022692"/>
    </source>
</evidence>
<feature type="region of interest" description="Disordered" evidence="6">
    <location>
        <begin position="291"/>
        <end position="334"/>
    </location>
</feature>
<dbReference type="Gene3D" id="2.30.29.30">
    <property type="entry name" value="Pleckstrin-homology domain (PH domain)/Phosphotyrosine-binding domain (PTB)"/>
    <property type="match status" value="2"/>
</dbReference>
<dbReference type="SMART" id="SM00233">
    <property type="entry name" value="PH"/>
    <property type="match status" value="1"/>
</dbReference>
<feature type="transmembrane region" description="Helical" evidence="7">
    <location>
        <begin position="1824"/>
        <end position="1841"/>
    </location>
</feature>
<evidence type="ECO:0000256" key="1">
    <source>
        <dbReference type="ARBA" id="ARBA00004141"/>
    </source>
</evidence>
<dbReference type="GO" id="GO:0012505">
    <property type="term" value="C:endomembrane system"/>
    <property type="evidence" value="ECO:0007669"/>
    <property type="project" value="UniProtKB-ARBA"/>
</dbReference>
<proteinExistence type="predicted"/>
<feature type="compositionally biased region" description="Pro residues" evidence="6">
    <location>
        <begin position="1312"/>
        <end position="1321"/>
    </location>
</feature>
<protein>
    <recommendedName>
        <fullName evidence="8">PH domain-containing protein</fullName>
    </recommendedName>
</protein>
<evidence type="ECO:0000256" key="3">
    <source>
        <dbReference type="ARBA" id="ARBA00022989"/>
    </source>
</evidence>
<feature type="compositionally biased region" description="Polar residues" evidence="6">
    <location>
        <begin position="1604"/>
        <end position="1615"/>
    </location>
</feature>
<feature type="region of interest" description="Disordered" evidence="6">
    <location>
        <begin position="1231"/>
        <end position="1448"/>
    </location>
</feature>
<dbReference type="PROSITE" id="PS50003">
    <property type="entry name" value="PH_DOMAIN"/>
    <property type="match status" value="1"/>
</dbReference>
<evidence type="ECO:0000313" key="9">
    <source>
        <dbReference type="EMBL" id="KAK1800013.1"/>
    </source>
</evidence>
<dbReference type="Pfam" id="PF25541">
    <property type="entry name" value="TBCA_PH"/>
    <property type="match status" value="1"/>
</dbReference>
<keyword evidence="2 7" id="KW-0812">Transmembrane</keyword>
<dbReference type="Proteomes" id="UP001239994">
    <property type="component" value="Unassembled WGS sequence"/>
</dbReference>
<feature type="region of interest" description="Disordered" evidence="6">
    <location>
        <begin position="230"/>
        <end position="258"/>
    </location>
</feature>
<dbReference type="InterPro" id="IPR011993">
    <property type="entry name" value="PH-like_dom_sf"/>
</dbReference>
<reference evidence="9" key="1">
    <citation type="submission" date="2023-03" db="EMBL/GenBank/DDBJ databases">
        <title>Electrophorus voltai genome.</title>
        <authorList>
            <person name="Bian C."/>
        </authorList>
    </citation>
    <scope>NUCLEOTIDE SEQUENCE</scope>
    <source>
        <strain evidence="9">CB-2022</strain>
        <tissue evidence="9">Muscle</tissue>
    </source>
</reference>
<evidence type="ECO:0000313" key="10">
    <source>
        <dbReference type="Proteomes" id="UP001239994"/>
    </source>
</evidence>
<feature type="region of interest" description="Disordered" evidence="6">
    <location>
        <begin position="1601"/>
        <end position="1627"/>
    </location>
</feature>
<keyword evidence="3 7" id="KW-1133">Transmembrane helix</keyword>
<dbReference type="GO" id="GO:0005737">
    <property type="term" value="C:cytoplasm"/>
    <property type="evidence" value="ECO:0007669"/>
    <property type="project" value="UniProtKB-ARBA"/>
</dbReference>
<dbReference type="PANTHER" id="PTHR12752">
    <property type="entry name" value="PHOSPHOINOSITOL 3-PHOSPHATE-BINDING PROTEIN"/>
    <property type="match status" value="1"/>
</dbReference>
<accession>A0AAD9E0L9</accession>
<keyword evidence="5" id="KW-0175">Coiled coil</keyword>
<dbReference type="InterPro" id="IPR001849">
    <property type="entry name" value="PH_domain"/>
</dbReference>
<feature type="coiled-coil region" evidence="5">
    <location>
        <begin position="1112"/>
        <end position="1170"/>
    </location>
</feature>
<evidence type="ECO:0000259" key="8">
    <source>
        <dbReference type="PROSITE" id="PS50003"/>
    </source>
</evidence>
<sequence length="1965" mass="219422">MKGSAAVKPTPTTQHASQPLHPVPAVSAVARPVHLHVYLAADAFLPHDPLRFQCPPVPTRTTFQPFADASKLTTSFVDILGTSNRSPLTPGSAVRLQQVAGGLSSTVTGLRTLEGRYCILTDSESPPFSVFTPVRPRSSPVAHQAGYRPLQIQLSFESKSRAGAEYLSDELAHRQKHTFVCTADVIGTAHKRRREVPDSSAILPLLKLKYLQECLSDSNECFKQRSSLWNSQRGEHARKHADTDSSLRRPRQKTFKKSKRPVPLLVSFYLSSEGPQGKNGPALQQQNVRLAGGHQRVKHQVERGGRRERERKSEAEPERWQREREWEKPSAEMMEGKETVEAGDEGVVSQNDPNGPVGPPVIHSPLEENGHVQKAILSHTSLFWALLSNHILQKPSPVFKLPPPGSSDLDMNGKLGGRGPMSVTGEANSNANNISMVSEPSPELQNHARGSRTPKKAATFGKRSNSMRRNPRAEVTKQGWLHKQASSGVKQWNKRWFVLTDRCLFYYKDEKEDVVLGSLPLLSFKISPVHPLDNISRKYAFKYGTGTLCSLRTHCQWKATQCVGGITRSSAPAPSVTRFWLLSLTIRIKCGGYDLPGWGWREELLEMEVEVNPQRSMLVNALICTTQQACGGEASRGLAVKAALYPSQVWFEKEEEEEEEGGHPKGSIAFCLQVEHAGTRTYYFSTESVEEQEDWIKAMNEAASSVIEVVRKNSDDQTHVAEPDGHFRPDAAALRHEQQEPTKHGVNGARTSTPTTPLPPDSDSRTRERLGLPPQHPNGWGSYGVPNGPSYTSQETVREVREVQPESQENTVLRRGFVPRTAPERLAQRKSSMTQLQQWVNQRRGVATQEDLRSPSRYYTVNRGVSADYYGGFAGPLYVEDYPLYPPGVRPDSICSMSAAYDRMPPRWTAEEKRRSLRDGALYGPSREPSREPQWVMGPAAGPHPAYYTQLDSAQGSMRRLSLQPRSRSVPRSPSSSSAGPYSPGPHNFISPARSPSTRFDRIPVGRLREEGLHADPSAYGIRRSLSSPKYDFAGDRRSLSQNMYYNYPASPSLHGKMEDILDLQLQRNLEYLDQQVPPYHDVYRDLHPTLKLNEIETSKLLNRLCEQSRPLKEQEAVVHRLRMDKDNLESALVATHQEMELCHAQPLAMDKLQLKKESLQNQLISIRGELSQASSALTTSRMESEALEDEVNAIHGDLWEQLNAGGQNEMVHRHLQKEFWRVQDVLEGLHKTNPSRGTDTAKHRASAASGSFSTNSPASPLSSVSLTSPLGQFSPVPGAQTSPTKQLATEDVGPPRPPLPKSYQPLELSPPMLPSVPPLPHDSNSWLRPTDTPQDHGEPHSRKHKYSLAGDKAGNYDSEQDKQGNLNKVGIVPPRTKSPSDDSDGPSRRNGKVSNGHISRERPKSAVFPAEVKSKMSVEEQNERLRRNQSSSVRDKRRSLNLSSGQHLDGFKPTVNYRVVRRRMTAHEVDIKDLEAAVRGEGVESPREEIARLRRQVEPDQYDMDIGKELSPPDKVLIPERYLDMEPNTPLSPEEEQEKQKKVERIKTLIAKSNMQNVVPALDRPALAVVNPEQQLQEQEKRIEISCALAAEASRRSRLLSAQTAPSFPDSPTNLAPPPSADFSDSSHIMKWGKIRRPQTAGEKEDSYDTAGSRTRWELAALERRLREVDQLSTSACQNQPGTWTRFERQPLALVIVRCSVRDIPLKDARVETSVHAPGAYWELGIPISDCLVPPSIVSTTVSRPVWSRNTANILVFSLLCPNETIEIGVGLSGFGVFFLLFGVLLYFDSVLLAFGNILFLAGLAFIIGLRRTAHFLFQRQKLRGSTFFLGGVALVLLRWPRIEKLLKMLLLTMVLMISVSRGQTYPTGPYTNYRDVAPSAPVDESRVEEALRALEGTDTLPTPGPPASRLSLLLPVEVVHPQQDSALPRRPWWWYPEMPHPEVKRRHNLASYNLNSFGLRYGK</sequence>
<evidence type="ECO:0000256" key="6">
    <source>
        <dbReference type="SAM" id="MobiDB-lite"/>
    </source>
</evidence>
<dbReference type="InterPro" id="IPR057971">
    <property type="entry name" value="PKHA4-7_TBCA"/>
</dbReference>
<organism evidence="9 10">
    <name type="scientific">Electrophorus voltai</name>
    <dbReference type="NCBI Taxonomy" id="2609070"/>
    <lineage>
        <taxon>Eukaryota</taxon>
        <taxon>Metazoa</taxon>
        <taxon>Chordata</taxon>
        <taxon>Craniata</taxon>
        <taxon>Vertebrata</taxon>
        <taxon>Euteleostomi</taxon>
        <taxon>Actinopterygii</taxon>
        <taxon>Neopterygii</taxon>
        <taxon>Teleostei</taxon>
        <taxon>Ostariophysi</taxon>
        <taxon>Gymnotiformes</taxon>
        <taxon>Gymnotoidei</taxon>
        <taxon>Gymnotidae</taxon>
        <taxon>Electrophorus</taxon>
    </lineage>
</organism>
<feature type="region of interest" description="Disordered" evidence="6">
    <location>
        <begin position="919"/>
        <end position="1000"/>
    </location>
</feature>
<dbReference type="PANTHER" id="PTHR12752:SF5">
    <property type="entry name" value="PLECKSTRIN HOMOLOGY DOMAIN-CONTAINING FAMILY A MEMBER 6"/>
    <property type="match status" value="1"/>
</dbReference>
<feature type="domain" description="PH" evidence="8">
    <location>
        <begin position="474"/>
        <end position="704"/>
    </location>
</feature>
<feature type="compositionally biased region" description="Basic residues" evidence="6">
    <location>
        <begin position="248"/>
        <end position="258"/>
    </location>
</feature>
<dbReference type="GO" id="GO:0016020">
    <property type="term" value="C:membrane"/>
    <property type="evidence" value="ECO:0007669"/>
    <property type="project" value="UniProtKB-SubCell"/>
</dbReference>
<feature type="region of interest" description="Disordered" evidence="6">
    <location>
        <begin position="1"/>
        <end position="20"/>
    </location>
</feature>
<evidence type="ECO:0000256" key="4">
    <source>
        <dbReference type="ARBA" id="ARBA00023136"/>
    </source>
</evidence>